<dbReference type="PANTHER" id="PTHR12459">
    <property type="entry name" value="TRANSMEMBRANE PROTEIN 135-RELATED"/>
    <property type="match status" value="1"/>
</dbReference>
<keyword evidence="4 7" id="KW-1133">Transmembrane helix</keyword>
<feature type="region of interest" description="Disordered" evidence="6">
    <location>
        <begin position="219"/>
        <end position="240"/>
    </location>
</feature>
<dbReference type="EMBL" id="JABFTP020000083">
    <property type="protein sequence ID" value="KAL3275126.1"/>
    <property type="molecule type" value="Genomic_DNA"/>
</dbReference>
<keyword evidence="10" id="KW-1185">Reference proteome</keyword>
<comment type="similarity">
    <text evidence="2">Belongs to the TMEM135 family.</text>
</comment>
<gene>
    <name evidence="9" type="ORF">HHI36_019897</name>
</gene>
<feature type="transmembrane region" description="Helical" evidence="7">
    <location>
        <begin position="75"/>
        <end position="96"/>
    </location>
</feature>
<dbReference type="Pfam" id="PF15982">
    <property type="entry name" value="TMEM135_C_rich"/>
    <property type="match status" value="1"/>
</dbReference>
<evidence type="ECO:0000256" key="6">
    <source>
        <dbReference type="SAM" id="MobiDB-lite"/>
    </source>
</evidence>
<evidence type="ECO:0000256" key="4">
    <source>
        <dbReference type="ARBA" id="ARBA00022989"/>
    </source>
</evidence>
<feature type="transmembrane region" description="Helical" evidence="7">
    <location>
        <begin position="103"/>
        <end position="123"/>
    </location>
</feature>
<dbReference type="PANTHER" id="PTHR12459:SF15">
    <property type="entry name" value="TRANSMEMBRANE PROTEIN 135"/>
    <property type="match status" value="1"/>
</dbReference>
<comment type="subcellular location">
    <subcellularLocation>
        <location evidence="1">Endomembrane system</location>
        <topology evidence="1">Multi-pass membrane protein</topology>
    </subcellularLocation>
</comment>
<evidence type="ECO:0000256" key="2">
    <source>
        <dbReference type="ARBA" id="ARBA00008924"/>
    </source>
</evidence>
<dbReference type="Proteomes" id="UP001516400">
    <property type="component" value="Unassembled WGS sequence"/>
</dbReference>
<dbReference type="InterPro" id="IPR031926">
    <property type="entry name" value="TMEM135_N"/>
</dbReference>
<dbReference type="GO" id="GO:0012505">
    <property type="term" value="C:endomembrane system"/>
    <property type="evidence" value="ECO:0007669"/>
    <property type="project" value="UniProtKB-SubCell"/>
</dbReference>
<feature type="domain" description="Transmembrane protein 135 N-terminal" evidence="8">
    <location>
        <begin position="17"/>
        <end position="147"/>
    </location>
</feature>
<dbReference type="InterPro" id="IPR026749">
    <property type="entry name" value="Tmem135"/>
</dbReference>
<evidence type="ECO:0000256" key="1">
    <source>
        <dbReference type="ARBA" id="ARBA00004127"/>
    </source>
</evidence>
<evidence type="ECO:0000256" key="7">
    <source>
        <dbReference type="SAM" id="Phobius"/>
    </source>
</evidence>
<reference evidence="9 10" key="1">
    <citation type="journal article" date="2021" name="BMC Biol.">
        <title>Horizontally acquired antibacterial genes associated with adaptive radiation of ladybird beetles.</title>
        <authorList>
            <person name="Li H.S."/>
            <person name="Tang X.F."/>
            <person name="Huang Y.H."/>
            <person name="Xu Z.Y."/>
            <person name="Chen M.L."/>
            <person name="Du X.Y."/>
            <person name="Qiu B.Y."/>
            <person name="Chen P.T."/>
            <person name="Zhang W."/>
            <person name="Slipinski A."/>
            <person name="Escalona H.E."/>
            <person name="Waterhouse R.M."/>
            <person name="Zwick A."/>
            <person name="Pang H."/>
        </authorList>
    </citation>
    <scope>NUCLEOTIDE SEQUENCE [LARGE SCALE GENOMIC DNA]</scope>
    <source>
        <strain evidence="9">SYSU2018</strain>
    </source>
</reference>
<protein>
    <recommendedName>
        <fullName evidence="8">Transmembrane protein 135 N-terminal domain-containing protein</fullName>
    </recommendedName>
</protein>
<dbReference type="AlphaFoldDB" id="A0ABD2NA72"/>
<sequence>MAQTLSKISVISPIYVSCTDYVHPWSNSCMQAICGLYFCSILYSLRMYTTVYLLSFATKGKLPNKNDVIRTIYGILRSTAFLSGTAFGYSAVVCLLRRIFGNYNILTVSFFPAFISSVFSILVERSNRRTLLALYVSNVATETVWNMLLSRNLVKNIKYGDVAVFAVSSALLLTYYKSGWHKKDESPKTDSIFGILRFLVGPYEEKDYNIRSSRENSIYRQDDQNDPSPSCKPRPWCSNSKSSRNSIYMLVRQALRVYKRIIERIKCCDRHFTCPHPFSCLFYTMQGVSKMFSLGLGIQITLKLVLNLKRIFSSPKALKPILLKKENINLAMFLGGFSGLFRATLCLLRRATGKDLPIFALPAGLIAGTTFYKYPDTTVALYLMWKMIQITYNMGIDRNLLPYIPGFVEFLYCFNTGILFHAALIEPANLRPSYWKFLHGITGGRIACMDRISLDAWGLESSVSLAQALHNTKTIAVLS</sequence>
<proteinExistence type="inferred from homology"/>
<evidence type="ECO:0000313" key="9">
    <source>
        <dbReference type="EMBL" id="KAL3275126.1"/>
    </source>
</evidence>
<evidence type="ECO:0000256" key="3">
    <source>
        <dbReference type="ARBA" id="ARBA00022692"/>
    </source>
</evidence>
<evidence type="ECO:0000256" key="5">
    <source>
        <dbReference type="ARBA" id="ARBA00023136"/>
    </source>
</evidence>
<keyword evidence="5 7" id="KW-0472">Membrane</keyword>
<name>A0ABD2NA72_9CUCU</name>
<organism evidence="9 10">
    <name type="scientific">Cryptolaemus montrouzieri</name>
    <dbReference type="NCBI Taxonomy" id="559131"/>
    <lineage>
        <taxon>Eukaryota</taxon>
        <taxon>Metazoa</taxon>
        <taxon>Ecdysozoa</taxon>
        <taxon>Arthropoda</taxon>
        <taxon>Hexapoda</taxon>
        <taxon>Insecta</taxon>
        <taxon>Pterygota</taxon>
        <taxon>Neoptera</taxon>
        <taxon>Endopterygota</taxon>
        <taxon>Coleoptera</taxon>
        <taxon>Polyphaga</taxon>
        <taxon>Cucujiformia</taxon>
        <taxon>Coccinelloidea</taxon>
        <taxon>Coccinellidae</taxon>
        <taxon>Scymninae</taxon>
        <taxon>Scymnini</taxon>
        <taxon>Cryptolaemus</taxon>
    </lineage>
</organism>
<feature type="transmembrane region" description="Helical" evidence="7">
    <location>
        <begin position="34"/>
        <end position="55"/>
    </location>
</feature>
<keyword evidence="3 7" id="KW-0812">Transmembrane</keyword>
<comment type="caution">
    <text evidence="9">The sequence shown here is derived from an EMBL/GenBank/DDBJ whole genome shotgun (WGS) entry which is preliminary data.</text>
</comment>
<accession>A0ABD2NA72</accession>
<evidence type="ECO:0000313" key="10">
    <source>
        <dbReference type="Proteomes" id="UP001516400"/>
    </source>
</evidence>
<evidence type="ECO:0000259" key="8">
    <source>
        <dbReference type="Pfam" id="PF15982"/>
    </source>
</evidence>